<evidence type="ECO:0000256" key="8">
    <source>
        <dbReference type="ARBA" id="ARBA00022840"/>
    </source>
</evidence>
<dbReference type="InterPro" id="IPR014017">
    <property type="entry name" value="DNA_helicase_UvrD-like_C"/>
</dbReference>
<dbReference type="InterPro" id="IPR011604">
    <property type="entry name" value="PDDEXK-like_dom_sf"/>
</dbReference>
<keyword evidence="5" id="KW-0378">Hydrolase</keyword>
<dbReference type="CDD" id="cd22352">
    <property type="entry name" value="RecB_C-like"/>
    <property type="match status" value="1"/>
</dbReference>
<keyword evidence="10" id="KW-0238">DNA-binding</keyword>
<keyword evidence="12" id="KW-0413">Isomerase</keyword>
<organism evidence="18">
    <name type="scientific">marine metagenome</name>
    <dbReference type="NCBI Taxonomy" id="408172"/>
    <lineage>
        <taxon>unclassified sequences</taxon>
        <taxon>metagenomes</taxon>
        <taxon>ecological metagenomes</taxon>
    </lineage>
</organism>
<dbReference type="EC" id="5.6.2.4" evidence="14"/>
<dbReference type="GO" id="GO:0043138">
    <property type="term" value="F:3'-5' DNA helicase activity"/>
    <property type="evidence" value="ECO:0007669"/>
    <property type="project" value="UniProtKB-EC"/>
</dbReference>
<dbReference type="EMBL" id="UINC01001323">
    <property type="protein sequence ID" value="SUZ77615.1"/>
    <property type="molecule type" value="Genomic_DNA"/>
</dbReference>
<dbReference type="PROSITE" id="PS51198">
    <property type="entry name" value="UVRD_HELICASE_ATP_BIND"/>
    <property type="match status" value="1"/>
</dbReference>
<evidence type="ECO:0000256" key="7">
    <source>
        <dbReference type="ARBA" id="ARBA00022839"/>
    </source>
</evidence>
<dbReference type="Gene3D" id="1.10.3170.10">
    <property type="entry name" value="Recbcd, chain B, domain 2"/>
    <property type="match status" value="1"/>
</dbReference>
<keyword evidence="11" id="KW-0234">DNA repair</keyword>
<dbReference type="InterPro" id="IPR014016">
    <property type="entry name" value="UvrD-like_ATP-bd"/>
</dbReference>
<dbReference type="GO" id="GO:0000725">
    <property type="term" value="P:recombinational repair"/>
    <property type="evidence" value="ECO:0007669"/>
    <property type="project" value="TreeGrafter"/>
</dbReference>
<dbReference type="GO" id="GO:0005829">
    <property type="term" value="C:cytosol"/>
    <property type="evidence" value="ECO:0007669"/>
    <property type="project" value="TreeGrafter"/>
</dbReference>
<comment type="catalytic activity">
    <reaction evidence="13">
        <text>Couples ATP hydrolysis with the unwinding of duplex DNA by translocating in the 3'-5' direction.</text>
        <dbReference type="EC" id="5.6.2.4"/>
    </reaction>
</comment>
<evidence type="ECO:0000256" key="6">
    <source>
        <dbReference type="ARBA" id="ARBA00022806"/>
    </source>
</evidence>
<dbReference type="Gene3D" id="1.10.486.10">
    <property type="entry name" value="PCRA, domain 4"/>
    <property type="match status" value="1"/>
</dbReference>
<dbReference type="InterPro" id="IPR011335">
    <property type="entry name" value="Restrct_endonuc-II-like"/>
</dbReference>
<evidence type="ECO:0000256" key="9">
    <source>
        <dbReference type="ARBA" id="ARBA00022842"/>
    </source>
</evidence>
<dbReference type="SUPFAM" id="SSF52540">
    <property type="entry name" value="P-loop containing nucleoside triphosphate hydrolases"/>
    <property type="match status" value="1"/>
</dbReference>
<evidence type="ECO:0000256" key="13">
    <source>
        <dbReference type="ARBA" id="ARBA00034617"/>
    </source>
</evidence>
<feature type="domain" description="UvrD-like helicase ATP-binding" evidence="16">
    <location>
        <begin position="27"/>
        <end position="505"/>
    </location>
</feature>
<evidence type="ECO:0000313" key="18">
    <source>
        <dbReference type="EMBL" id="SUZ77615.1"/>
    </source>
</evidence>
<accession>A0A381QE60</accession>
<dbReference type="GO" id="GO:0046872">
    <property type="term" value="F:metal ion binding"/>
    <property type="evidence" value="ECO:0007669"/>
    <property type="project" value="UniProtKB-KW"/>
</dbReference>
<name>A0A381QE60_9ZZZZ</name>
<dbReference type="PANTHER" id="PTHR11070:SF23">
    <property type="entry name" value="RECBCD ENZYME SUBUNIT RECB"/>
    <property type="match status" value="1"/>
</dbReference>
<dbReference type="HAMAP" id="MF_01485">
    <property type="entry name" value="RecB"/>
    <property type="match status" value="1"/>
</dbReference>
<keyword evidence="1" id="KW-0540">Nuclease</keyword>
<evidence type="ECO:0000256" key="5">
    <source>
        <dbReference type="ARBA" id="ARBA00022801"/>
    </source>
</evidence>
<dbReference type="Gene3D" id="3.90.320.10">
    <property type="match status" value="1"/>
</dbReference>
<comment type="catalytic activity">
    <reaction evidence="15">
        <text>ATP + H2O = ADP + phosphate + H(+)</text>
        <dbReference type="Rhea" id="RHEA:13065"/>
        <dbReference type="ChEBI" id="CHEBI:15377"/>
        <dbReference type="ChEBI" id="CHEBI:15378"/>
        <dbReference type="ChEBI" id="CHEBI:30616"/>
        <dbReference type="ChEBI" id="CHEBI:43474"/>
        <dbReference type="ChEBI" id="CHEBI:456216"/>
        <dbReference type="EC" id="5.6.2.4"/>
    </reaction>
</comment>
<keyword evidence="8" id="KW-0067">ATP-binding</keyword>
<dbReference type="Pfam" id="PF13361">
    <property type="entry name" value="UvrD_C"/>
    <property type="match status" value="1"/>
</dbReference>
<keyword evidence="4" id="KW-0227">DNA damage</keyword>
<evidence type="ECO:0000256" key="4">
    <source>
        <dbReference type="ARBA" id="ARBA00022763"/>
    </source>
</evidence>
<proteinExistence type="inferred from homology"/>
<evidence type="ECO:0000259" key="17">
    <source>
        <dbReference type="PROSITE" id="PS51217"/>
    </source>
</evidence>
<evidence type="ECO:0000256" key="14">
    <source>
        <dbReference type="ARBA" id="ARBA00034808"/>
    </source>
</evidence>
<evidence type="ECO:0000256" key="10">
    <source>
        <dbReference type="ARBA" id="ARBA00023125"/>
    </source>
</evidence>
<reference evidence="18" key="1">
    <citation type="submission" date="2018-05" db="EMBL/GenBank/DDBJ databases">
        <authorList>
            <person name="Lanie J.A."/>
            <person name="Ng W.-L."/>
            <person name="Kazmierczak K.M."/>
            <person name="Andrzejewski T.M."/>
            <person name="Davidsen T.M."/>
            <person name="Wayne K.J."/>
            <person name="Tettelin H."/>
            <person name="Glass J.I."/>
            <person name="Rusch D."/>
            <person name="Podicherti R."/>
            <person name="Tsui H.-C.T."/>
            <person name="Winkler M.E."/>
        </authorList>
    </citation>
    <scope>NUCLEOTIDE SEQUENCE</scope>
</reference>
<dbReference type="GO" id="GO:0009338">
    <property type="term" value="C:exodeoxyribonuclease V complex"/>
    <property type="evidence" value="ECO:0007669"/>
    <property type="project" value="TreeGrafter"/>
</dbReference>
<protein>
    <recommendedName>
        <fullName evidence="14">DNA 3'-5' helicase</fullName>
        <ecNumber evidence="14">5.6.2.4</ecNumber>
    </recommendedName>
</protein>
<keyword evidence="6" id="KW-0347">Helicase</keyword>
<gene>
    <name evidence="18" type="ORF">METZ01_LOCUS30469</name>
</gene>
<evidence type="ECO:0000256" key="2">
    <source>
        <dbReference type="ARBA" id="ARBA00022723"/>
    </source>
</evidence>
<keyword evidence="9" id="KW-0460">Magnesium</keyword>
<evidence type="ECO:0000256" key="1">
    <source>
        <dbReference type="ARBA" id="ARBA00022722"/>
    </source>
</evidence>
<dbReference type="InterPro" id="IPR027417">
    <property type="entry name" value="P-loop_NTPase"/>
</dbReference>
<evidence type="ECO:0000256" key="3">
    <source>
        <dbReference type="ARBA" id="ARBA00022741"/>
    </source>
</evidence>
<keyword evidence="3" id="KW-0547">Nucleotide-binding</keyword>
<dbReference type="PANTHER" id="PTHR11070">
    <property type="entry name" value="UVRD / RECB / PCRA DNA HELICASE FAMILY MEMBER"/>
    <property type="match status" value="1"/>
</dbReference>
<evidence type="ECO:0000256" key="11">
    <source>
        <dbReference type="ARBA" id="ARBA00023204"/>
    </source>
</evidence>
<dbReference type="InterPro" id="IPR038726">
    <property type="entry name" value="PDDEXK_AddAB-type"/>
</dbReference>
<dbReference type="GO" id="GO:0008854">
    <property type="term" value="F:exodeoxyribonuclease V activity"/>
    <property type="evidence" value="ECO:0007669"/>
    <property type="project" value="InterPro"/>
</dbReference>
<dbReference type="SUPFAM" id="SSF52980">
    <property type="entry name" value="Restriction endonuclease-like"/>
    <property type="match status" value="1"/>
</dbReference>
<feature type="domain" description="UvrD-like helicase C-terminal" evidence="17">
    <location>
        <begin position="592"/>
        <end position="865"/>
    </location>
</feature>
<sequence length="1366" mass="155999">MSETHNSTSVYIEKQSDLFLAELEGSVQLDISDTVFNADNDRLAVIEASAGTGKTFALVELVLELLLEQEIPLKSILLVTFTEKATAELRLRLRTKLRDLLAACEQNDAPFTTVTGVPSWEINTARKKQLKAALLDFDSAPVYTIHGFCKRILREFAFENRQLFEQQLCDTELLFPEVFRGYIRRKLLSQNTPVAELFALYVKYAEGNLASLEKDIVFLLSKVGEFRPNLPAFDVFQTEFSRCWQLLVSLDLSLRKQNLLQHPLRSAFEITALNETSSRKTMSNLDLLLESLAAAHAGSSIVEILPNFLAMEIGVVTTPRCRKNLKSGEQWLSTKDFPPEELAWIDAVSECEKLLQNYNLSGGSNKILKAWVTQQVLEDVRRELAQAKLEQGAFDFDDLLRIVEEQVIPQNVENSIPTALTKAVRKKYVCAIVDEFQDTDRRQWNIFQQLFLESPEHRLIVIGDPKQAIYSFRGADIFTYLQARKTFQQKTSRSAFALKKNFRSSEEMLRGLNQIFSGGTWFPEKRGILYQQVGCGKPELKLKDDTPNRNAIHLLEMQAQFTISGKKIAEQKKVKNPKISLTLLAELAALSGNKYYGNESFLQAVQAELRKEISAENQSALLNLFLDEQAENATIRFAEEIALEIKALLRMGSTENQRPLWQDDQGERALKEQDICVLFRKSNEGEILGKALRRHGIDFSFYKQKGLFDGREAQEILDLLEAVAHPVDHSRTAKLWLTRFFGANINELAQVSTWDADFIHQLQEWNSLAEARRFRRLFDQILQRTKLIERELLLGGDERSVTNYVHLFEVLNRKVIERHLDLFELIQLLRRFIEGKEDPGENENLLRLESERDAVQLMTMHAAKGLEFPVVFLFGGLTGSLKNTIQFYHDAAEKPVIDLLNSKIPEEHEWQVEAEQQRLLYVAMTRACGRLYLPCIGYLQGNSGKRICKVGSGYSMLNEQLSMISEQIFAEKHNSTFSSSLVGTSTVNLEVIINATEQEKLREWKPPELPEVPESLTETENPNRLFSQLRFKKRGFVLSSFSRMNRKNEEQNAAQKWTNSKEIAPVEIRTAVELGLRREDDEGETTQFAEIQYLDSAAESQFTVNKVRKDPLPGGAQTGNLLHELLERIDFSAIRESKSAEDWFALQAVSRMISSINERYGRSPETESRIAEIIWNTLRTPLRLGETPDAPVLELADVKKDLREADFYFPIPNKAGKAEVIKETKDTDIPGHYSASSVEGWTIEKGFLRGSIDFLFEHEAKIYLLDWKSNLLKNYAPESVEHEVMGNYELQLQIYTLATSYWFNLDSEEKYNEKFGGVLYLFLRGIGEKSASSGDSANSVNEGVYFKRPSWTELKAYEARLSLEKY</sequence>
<dbReference type="GO" id="GO:0005524">
    <property type="term" value="F:ATP binding"/>
    <property type="evidence" value="ECO:0007669"/>
    <property type="project" value="UniProtKB-KW"/>
</dbReference>
<dbReference type="InterPro" id="IPR000212">
    <property type="entry name" value="DNA_helicase_UvrD/REP"/>
</dbReference>
<keyword evidence="7" id="KW-0269">Exonuclease</keyword>
<dbReference type="Pfam" id="PF12705">
    <property type="entry name" value="PDDEXK_1"/>
    <property type="match status" value="1"/>
</dbReference>
<dbReference type="Pfam" id="PF00580">
    <property type="entry name" value="UvrD-helicase"/>
    <property type="match status" value="1"/>
</dbReference>
<evidence type="ECO:0000256" key="12">
    <source>
        <dbReference type="ARBA" id="ARBA00023235"/>
    </source>
</evidence>
<dbReference type="PROSITE" id="PS51217">
    <property type="entry name" value="UVRD_HELICASE_CTER"/>
    <property type="match status" value="1"/>
</dbReference>
<keyword evidence="2" id="KW-0479">Metal-binding</keyword>
<evidence type="ECO:0000259" key="16">
    <source>
        <dbReference type="PROSITE" id="PS51198"/>
    </source>
</evidence>
<dbReference type="InterPro" id="IPR004586">
    <property type="entry name" value="RecB"/>
</dbReference>
<dbReference type="Gene3D" id="3.40.50.300">
    <property type="entry name" value="P-loop containing nucleotide triphosphate hydrolases"/>
    <property type="match status" value="2"/>
</dbReference>
<evidence type="ECO:0000256" key="15">
    <source>
        <dbReference type="ARBA" id="ARBA00048988"/>
    </source>
</evidence>
<dbReference type="GO" id="GO:0003677">
    <property type="term" value="F:DNA binding"/>
    <property type="evidence" value="ECO:0007669"/>
    <property type="project" value="UniProtKB-KW"/>
</dbReference>